<dbReference type="VEuPathDB" id="FungiDB:A9K55_008014"/>
<dbReference type="Gene3D" id="4.10.240.10">
    <property type="entry name" value="Zn(2)-C6 fungal-type DNA-binding domain"/>
    <property type="match status" value="1"/>
</dbReference>
<accession>A0A2H4SH10</accession>
<dbReference type="OrthoDB" id="1924787at2759"/>
<dbReference type="GO" id="GO:0006351">
    <property type="term" value="P:DNA-templated transcription"/>
    <property type="evidence" value="ECO:0007669"/>
    <property type="project" value="InterPro"/>
</dbReference>
<dbReference type="SMART" id="SM00066">
    <property type="entry name" value="GAL4"/>
    <property type="match status" value="1"/>
</dbReference>
<dbReference type="InterPro" id="IPR050797">
    <property type="entry name" value="Carb_Metab_Trans_Reg"/>
</dbReference>
<dbReference type="SUPFAM" id="SSF57701">
    <property type="entry name" value="Zn2/Cys6 DNA-binding domain"/>
    <property type="match status" value="1"/>
</dbReference>
<proteinExistence type="predicted"/>
<evidence type="ECO:0000256" key="1">
    <source>
        <dbReference type="ARBA" id="ARBA00022723"/>
    </source>
</evidence>
<gene>
    <name evidence="5" type="ORF">A9K55_008014</name>
</gene>
<name>A0A2H4SH10_CORMI</name>
<evidence type="ECO:0000256" key="2">
    <source>
        <dbReference type="ARBA" id="ARBA00023242"/>
    </source>
</evidence>
<dbReference type="PROSITE" id="PS00463">
    <property type="entry name" value="ZN2_CY6_FUNGAL_1"/>
    <property type="match status" value="1"/>
</dbReference>
<dbReference type="GO" id="GO:0000981">
    <property type="term" value="F:DNA-binding transcription factor activity, RNA polymerase II-specific"/>
    <property type="evidence" value="ECO:0007669"/>
    <property type="project" value="InterPro"/>
</dbReference>
<sequence>MSPLHTSPSVARITHHAAAGSRRYRSKAQRPCDLCRARKALCNIPDPTRPCQLCDRTGRPCTFLAAAKSRPMRASPSRHSADRGDGLSHQGQYTASFAHDAHSALGDGLSPTFVQPLGDMISTPWTPDMPQLGQTEEFMHDMPDFWSFPYAVAETVATAENRDEIPPRPEARATLNRHDRSTSFIGYSNESDPFLLEHYPYGAADELDFFMVTYRRPSPQNVAAGHPPIHFLQSKPQAPLQNQEAMASCLALQNERHLLNDLVSVEMGVALLRLYVRFVFQNLPIVSRIKLQDEKDFVHSTSPGVLAGMYALAMPFTSWDEQFCLDSAYSKPDLSKLWRISYSCLQKELHFPSLSTVQMSLLLLNTTTFDPVAVETPFAWSLACSVLGIAQSLGLHIEPSRWKIPQDEVRLRRRLWWTVVVEHSWRSVTHGRSNMLREDDCNVAPLSHEDFSDVESSKNAAAYFINFCSLTNIVTEIYRSFFTLRAVSRVQKFQDLMDRTKPLQRALFHWLEALPPSLCLDQLPDTTDEIPDCRASLHIAYFTAHILLFRALLRPIVRQTHPGDEMVHEVLQESRDFMRALITVVRNLNLKYISAFWPAYTRHCLCYPGLFCYLLCFQKQSPHLLPSDKELFATWRNVLRARVASWPLLRFAVVKVDAVFWKKMDHTSKEQ</sequence>
<dbReference type="AlphaFoldDB" id="A0A2H4SH10"/>
<keyword evidence="2" id="KW-0539">Nucleus</keyword>
<evidence type="ECO:0000313" key="6">
    <source>
        <dbReference type="Proteomes" id="UP000323067"/>
    </source>
</evidence>
<dbReference type="InterPro" id="IPR001138">
    <property type="entry name" value="Zn2Cys6_DnaBD"/>
</dbReference>
<feature type="region of interest" description="Disordered" evidence="3">
    <location>
        <begin position="68"/>
        <end position="88"/>
    </location>
</feature>
<dbReference type="PANTHER" id="PTHR31668:SF4">
    <property type="entry name" value="TRANSCRIPTIONAL ACTIVATOR PROTEIN DAL81"/>
    <property type="match status" value="1"/>
</dbReference>
<dbReference type="PROSITE" id="PS50048">
    <property type="entry name" value="ZN2_CY6_FUNGAL_2"/>
    <property type="match status" value="1"/>
</dbReference>
<dbReference type="GO" id="GO:0005634">
    <property type="term" value="C:nucleus"/>
    <property type="evidence" value="ECO:0007669"/>
    <property type="project" value="TreeGrafter"/>
</dbReference>
<dbReference type="Proteomes" id="UP000323067">
    <property type="component" value="Chromosome vii"/>
</dbReference>
<dbReference type="Pfam" id="PF04082">
    <property type="entry name" value="Fungal_trans"/>
    <property type="match status" value="1"/>
</dbReference>
<evidence type="ECO:0000259" key="4">
    <source>
        <dbReference type="PROSITE" id="PS50048"/>
    </source>
</evidence>
<dbReference type="PANTHER" id="PTHR31668">
    <property type="entry name" value="GLUCOSE TRANSPORT TRANSCRIPTION REGULATOR RGT1-RELATED-RELATED"/>
    <property type="match status" value="1"/>
</dbReference>
<feature type="domain" description="Zn(2)-C6 fungal-type" evidence="4">
    <location>
        <begin position="31"/>
        <end position="63"/>
    </location>
</feature>
<dbReference type="CDD" id="cd00067">
    <property type="entry name" value="GAL4"/>
    <property type="match status" value="1"/>
</dbReference>
<dbReference type="InterPro" id="IPR007219">
    <property type="entry name" value="XnlR_reg_dom"/>
</dbReference>
<dbReference type="GO" id="GO:0008270">
    <property type="term" value="F:zinc ion binding"/>
    <property type="evidence" value="ECO:0007669"/>
    <property type="project" value="InterPro"/>
</dbReference>
<evidence type="ECO:0000256" key="3">
    <source>
        <dbReference type="SAM" id="MobiDB-lite"/>
    </source>
</evidence>
<dbReference type="SMART" id="SM00906">
    <property type="entry name" value="Fungal_trans"/>
    <property type="match status" value="1"/>
</dbReference>
<organism evidence="5 6">
    <name type="scientific">Cordyceps militaris</name>
    <name type="common">Caterpillar fungus</name>
    <name type="synonym">Clavaria militaris</name>
    <dbReference type="NCBI Taxonomy" id="73501"/>
    <lineage>
        <taxon>Eukaryota</taxon>
        <taxon>Fungi</taxon>
        <taxon>Dikarya</taxon>
        <taxon>Ascomycota</taxon>
        <taxon>Pezizomycotina</taxon>
        <taxon>Sordariomycetes</taxon>
        <taxon>Hypocreomycetidae</taxon>
        <taxon>Hypocreales</taxon>
        <taxon>Cordycipitaceae</taxon>
        <taxon>Cordyceps</taxon>
    </lineage>
</organism>
<evidence type="ECO:0000313" key="5">
    <source>
        <dbReference type="EMBL" id="ATY62395.1"/>
    </source>
</evidence>
<reference evidence="5 6" key="1">
    <citation type="journal article" date="2017" name="BMC Genomics">
        <title>Chromosome level assembly and secondary metabolite potential of the parasitic fungus Cordyceps militaris.</title>
        <authorList>
            <person name="Kramer G.J."/>
            <person name="Nodwell J.R."/>
        </authorList>
    </citation>
    <scope>NUCLEOTIDE SEQUENCE [LARGE SCALE GENOMIC DNA]</scope>
    <source>
        <strain evidence="5 6">ATCC 34164</strain>
    </source>
</reference>
<dbReference type="GO" id="GO:0001080">
    <property type="term" value="P:nitrogen catabolite activation of transcription from RNA polymerase II promoter"/>
    <property type="evidence" value="ECO:0007669"/>
    <property type="project" value="TreeGrafter"/>
</dbReference>
<dbReference type="GO" id="GO:0003677">
    <property type="term" value="F:DNA binding"/>
    <property type="evidence" value="ECO:0007669"/>
    <property type="project" value="InterPro"/>
</dbReference>
<dbReference type="EMBL" id="CP023324">
    <property type="protein sequence ID" value="ATY62395.1"/>
    <property type="molecule type" value="Genomic_DNA"/>
</dbReference>
<dbReference type="VEuPathDB" id="FungiDB:CCM_06893"/>
<keyword evidence="1" id="KW-0479">Metal-binding</keyword>
<dbReference type="CDD" id="cd12148">
    <property type="entry name" value="fungal_TF_MHR"/>
    <property type="match status" value="1"/>
</dbReference>
<protein>
    <submittedName>
        <fullName evidence="5">Fungal specific transcription factor domain</fullName>
    </submittedName>
</protein>
<dbReference type="InterPro" id="IPR036864">
    <property type="entry name" value="Zn2-C6_fun-type_DNA-bd_sf"/>
</dbReference>
<feature type="region of interest" description="Disordered" evidence="3">
    <location>
        <begin position="1"/>
        <end position="23"/>
    </location>
</feature>